<proteinExistence type="predicted"/>
<dbReference type="Proteomes" id="UP000294543">
    <property type="component" value="Unassembled WGS sequence"/>
</dbReference>
<protein>
    <submittedName>
        <fullName evidence="2">VOC family protein</fullName>
    </submittedName>
</protein>
<dbReference type="InterPro" id="IPR025870">
    <property type="entry name" value="Glyoxalase-like_dom"/>
</dbReference>
<dbReference type="Pfam" id="PF13468">
    <property type="entry name" value="Glyoxalase_3"/>
    <property type="match status" value="1"/>
</dbReference>
<dbReference type="OrthoDB" id="3459583at2"/>
<organism evidence="2 3">
    <name type="scientific">Nonomuraea diastatica</name>
    <dbReference type="NCBI Taxonomy" id="1848329"/>
    <lineage>
        <taxon>Bacteria</taxon>
        <taxon>Bacillati</taxon>
        <taxon>Actinomycetota</taxon>
        <taxon>Actinomycetes</taxon>
        <taxon>Streptosporangiales</taxon>
        <taxon>Streptosporangiaceae</taxon>
        <taxon>Nonomuraea</taxon>
    </lineage>
</organism>
<accession>A0A4R4VSU7</accession>
<sequence>MTANHAHIRFAYKTDLLSSRFPWRSHVPVYDLDHVTLGVRHLYESAERLRRETGLRSHEGGWLRVMPTAHRVIPLPGDAFVNVESVIDHHAELPPGVDAFRTWFEETTRQADRWMTWNLRARSHADLEDVARRLGGEVVTSPGAQRPDGSSATTVMAPGDAGLTWARGLPNWYYHEDMSRHPGRSTPMTHERPLLAVAWLEIGNDPAEVEEHIGKETFETLPLRFVPGGPGLHGVGLSTRDGEEIAIRAASGAAGLAELAARAG</sequence>
<dbReference type="AlphaFoldDB" id="A0A4R4VSU7"/>
<comment type="caution">
    <text evidence="2">The sequence shown here is derived from an EMBL/GenBank/DDBJ whole genome shotgun (WGS) entry which is preliminary data.</text>
</comment>
<evidence type="ECO:0000313" key="2">
    <source>
        <dbReference type="EMBL" id="TDD09049.1"/>
    </source>
</evidence>
<evidence type="ECO:0000313" key="3">
    <source>
        <dbReference type="Proteomes" id="UP000294543"/>
    </source>
</evidence>
<keyword evidence="3" id="KW-1185">Reference proteome</keyword>
<feature type="domain" description="Glyoxalase-like" evidence="1">
    <location>
        <begin position="32"/>
        <end position="211"/>
    </location>
</feature>
<dbReference type="EMBL" id="SMKP01000246">
    <property type="protein sequence ID" value="TDD09049.1"/>
    <property type="molecule type" value="Genomic_DNA"/>
</dbReference>
<reference evidence="2 3" key="1">
    <citation type="submission" date="2019-03" db="EMBL/GenBank/DDBJ databases">
        <title>Draft genome sequences of novel Actinobacteria.</title>
        <authorList>
            <person name="Sahin N."/>
            <person name="Ay H."/>
            <person name="Saygin H."/>
        </authorList>
    </citation>
    <scope>NUCLEOTIDE SEQUENCE [LARGE SCALE GENOMIC DNA]</scope>
    <source>
        <strain evidence="2 3">KC712</strain>
    </source>
</reference>
<evidence type="ECO:0000259" key="1">
    <source>
        <dbReference type="Pfam" id="PF13468"/>
    </source>
</evidence>
<name>A0A4R4VSU7_9ACTN</name>
<gene>
    <name evidence="2" type="ORF">E1294_47155</name>
</gene>